<dbReference type="PANTHER" id="PTHR34861:SF10">
    <property type="entry name" value="CYCLASE"/>
    <property type="match status" value="1"/>
</dbReference>
<gene>
    <name evidence="1" type="ORF">OJ962_26620</name>
</gene>
<dbReference type="InterPro" id="IPR037175">
    <property type="entry name" value="KFase_sf"/>
</dbReference>
<comment type="caution">
    <text evidence="1">The sequence shown here is derived from an EMBL/GenBank/DDBJ whole genome shotgun (WGS) entry which is preliminary data.</text>
</comment>
<sequence>MTLLAELLDARVYDLEQPRHAGLPIHPAHEPGVSLTLHRRHERDAAESRTGASALLVMAEHTGTHIDALCHQAYDGELHGGVKVTPEVQTPTGFTELGIDTVAPIVRRGVLFDVAPCSAVGPAELEACDVELREGDVALVRLGCGALYSDPERYLAAGGVTAAGSRWLAERRPFAVGADNVAWDAIDAHDPELGSIPGHTILIVQSGVHIVENLYLEELAADGVREFAFVCLPLKLRGGTGSPVRPIALV</sequence>
<protein>
    <submittedName>
        <fullName evidence="1">Cyclase family protein</fullName>
    </submittedName>
</protein>
<reference evidence="1" key="1">
    <citation type="submission" date="2022-10" db="EMBL/GenBank/DDBJ databases">
        <title>The WGS of Solirubrobacter sp. CPCC 204708.</title>
        <authorList>
            <person name="Jiang Z."/>
        </authorList>
    </citation>
    <scope>NUCLEOTIDE SEQUENCE</scope>
    <source>
        <strain evidence="1">CPCC 204708</strain>
    </source>
</reference>
<dbReference type="SUPFAM" id="SSF102198">
    <property type="entry name" value="Putative cyclase"/>
    <property type="match status" value="1"/>
</dbReference>
<proteinExistence type="predicted"/>
<dbReference type="RefSeq" id="WP_202952472.1">
    <property type="nucleotide sequence ID" value="NZ_JAPCID010000050.1"/>
</dbReference>
<dbReference type="Gene3D" id="3.50.30.50">
    <property type="entry name" value="Putative cyclase"/>
    <property type="match status" value="1"/>
</dbReference>
<dbReference type="Proteomes" id="UP001147700">
    <property type="component" value="Unassembled WGS sequence"/>
</dbReference>
<dbReference type="Pfam" id="PF04199">
    <property type="entry name" value="Cyclase"/>
    <property type="match status" value="1"/>
</dbReference>
<keyword evidence="2" id="KW-1185">Reference proteome</keyword>
<evidence type="ECO:0000313" key="2">
    <source>
        <dbReference type="Proteomes" id="UP001147700"/>
    </source>
</evidence>
<evidence type="ECO:0000313" key="1">
    <source>
        <dbReference type="EMBL" id="MDA0141100.1"/>
    </source>
</evidence>
<dbReference type="EMBL" id="JAPCID010000050">
    <property type="protein sequence ID" value="MDA0141100.1"/>
    <property type="molecule type" value="Genomic_DNA"/>
</dbReference>
<dbReference type="PANTHER" id="PTHR34861">
    <property type="match status" value="1"/>
</dbReference>
<dbReference type="InterPro" id="IPR007325">
    <property type="entry name" value="KFase/CYL"/>
</dbReference>
<organism evidence="1 2">
    <name type="scientific">Solirubrobacter deserti</name>
    <dbReference type="NCBI Taxonomy" id="2282478"/>
    <lineage>
        <taxon>Bacteria</taxon>
        <taxon>Bacillati</taxon>
        <taxon>Actinomycetota</taxon>
        <taxon>Thermoleophilia</taxon>
        <taxon>Solirubrobacterales</taxon>
        <taxon>Solirubrobacteraceae</taxon>
        <taxon>Solirubrobacter</taxon>
    </lineage>
</organism>
<accession>A0ABT4RS89</accession>
<name>A0ABT4RS89_9ACTN</name>